<protein>
    <submittedName>
        <fullName evidence="1">Uncharacterized protein</fullName>
    </submittedName>
</protein>
<gene>
    <name evidence="1" type="ORF">NFRAN_1290</name>
</gene>
<keyword evidence="2" id="KW-1185">Reference proteome</keyword>
<dbReference type="KEGG" id="nfn:NFRAN_1290"/>
<proteinExistence type="predicted"/>
<organism evidence="1 2">
    <name type="scientific">Candidatus Nitrosocosmicus franklandianus</name>
    <dbReference type="NCBI Taxonomy" id="1798806"/>
    <lineage>
        <taxon>Archaea</taxon>
        <taxon>Nitrososphaerota</taxon>
        <taxon>Nitrososphaeria</taxon>
        <taxon>Nitrososphaerales</taxon>
        <taxon>Nitrososphaeraceae</taxon>
        <taxon>Candidatus Nitrosocosmicus</taxon>
    </lineage>
</organism>
<evidence type="ECO:0000313" key="2">
    <source>
        <dbReference type="Proteomes" id="UP000294299"/>
    </source>
</evidence>
<sequence>MSSKITSQLSEKKTQEHVVIAIVIAFALLTSSILPTSDIFAAKPNDPD</sequence>
<dbReference type="Proteomes" id="UP000294299">
    <property type="component" value="Chromosome NFRAN"/>
</dbReference>
<reference evidence="1 2" key="1">
    <citation type="submission" date="2019-02" db="EMBL/GenBank/DDBJ databases">
        <authorList>
            <person name="Lehtovirta-Morley E L."/>
        </authorList>
    </citation>
    <scope>NUCLEOTIDE SEQUENCE [LARGE SCALE GENOMIC DNA]</scope>
    <source>
        <strain evidence="1">NFRAN1</strain>
    </source>
</reference>
<dbReference type="AlphaFoldDB" id="A0A484I9W2"/>
<name>A0A484I9W2_9ARCH</name>
<dbReference type="GeneID" id="55648754"/>
<dbReference type="RefSeq" id="WP_172602151.1">
    <property type="nucleotide sequence ID" value="NZ_LR216287.1"/>
</dbReference>
<evidence type="ECO:0000313" key="1">
    <source>
        <dbReference type="EMBL" id="VFJ13612.1"/>
    </source>
</evidence>
<dbReference type="EMBL" id="LR216287">
    <property type="protein sequence ID" value="VFJ13612.1"/>
    <property type="molecule type" value="Genomic_DNA"/>
</dbReference>
<accession>A0A484I9W2</accession>